<dbReference type="GO" id="GO:0034515">
    <property type="term" value="C:proteasome storage granule"/>
    <property type="evidence" value="ECO:0007669"/>
    <property type="project" value="TreeGrafter"/>
</dbReference>
<evidence type="ECO:0000256" key="2">
    <source>
        <dbReference type="ARBA" id="ARBA00022942"/>
    </source>
</evidence>
<evidence type="ECO:0000256" key="3">
    <source>
        <dbReference type="SAM" id="MobiDB-lite"/>
    </source>
</evidence>
<protein>
    <recommendedName>
        <fullName evidence="4">26S proteasome regulatory subunit RPN2 C-terminal domain-containing protein</fullName>
    </recommendedName>
</protein>
<keyword evidence="1" id="KW-0677">Repeat</keyword>
<name>A0A9P0KTA1_ACAOB</name>
<feature type="compositionally biased region" description="Basic residues" evidence="3">
    <location>
        <begin position="217"/>
        <end position="228"/>
    </location>
</feature>
<dbReference type="SUPFAM" id="SSF48371">
    <property type="entry name" value="ARM repeat"/>
    <property type="match status" value="1"/>
</dbReference>
<dbReference type="GO" id="GO:0008540">
    <property type="term" value="C:proteasome regulatory particle, base subcomplex"/>
    <property type="evidence" value="ECO:0007669"/>
    <property type="project" value="TreeGrafter"/>
</dbReference>
<proteinExistence type="predicted"/>
<dbReference type="AlphaFoldDB" id="A0A9P0KTA1"/>
<dbReference type="GO" id="GO:0005634">
    <property type="term" value="C:nucleus"/>
    <property type="evidence" value="ECO:0007669"/>
    <property type="project" value="TreeGrafter"/>
</dbReference>
<feature type="region of interest" description="Disordered" evidence="3">
    <location>
        <begin position="360"/>
        <end position="382"/>
    </location>
</feature>
<gene>
    <name evidence="5" type="ORF">ACAOBT_LOCUS13679</name>
</gene>
<reference evidence="5" key="1">
    <citation type="submission" date="2022-03" db="EMBL/GenBank/DDBJ databases">
        <authorList>
            <person name="Sayadi A."/>
        </authorList>
    </citation>
    <scope>NUCLEOTIDE SEQUENCE</scope>
</reference>
<feature type="compositionally biased region" description="Basic and acidic residues" evidence="3">
    <location>
        <begin position="196"/>
        <end position="207"/>
    </location>
</feature>
<dbReference type="Pfam" id="PF01851">
    <property type="entry name" value="PC_rep"/>
    <property type="match status" value="1"/>
</dbReference>
<dbReference type="EMBL" id="CAKOFQ010006885">
    <property type="protein sequence ID" value="CAH1979877.1"/>
    <property type="molecule type" value="Genomic_DNA"/>
</dbReference>
<sequence length="382" mass="43162">MACCLRTPEQCPSVVSLLAESYNPHVRYGAAMALGIACAGTGLREAIALLEPMIMFDPVNFVRQGALIASAMILIQHTDQTCPKTSFFRQTYAQVIANKHEDVMAKFGAILAQGIIDAGGRNVTLSLQSRTGHTNMLAVVGTLVFTQYWYWFPLSHCLALAFTPTCVIALNAQLKMPKLEWRSNAKPSMYAYPPPMEEKKREEREKVTTAVLSIAARQRRRDHDKKHRDDKMDVDDDKEDKKDDKKSEEKKPEEKKEREKVELSTSEKKDDKKPSTSTASEDKKDKKDEKEEKEKEKKKEPEATFEVLQNPARVLRQQLKVLAVNEGSQYVPMKDVAIGGLIMVKNLKPDEEELVEPVAAFGPKGEDEKEPEPPEPFEWLED</sequence>
<dbReference type="GO" id="GO:0043161">
    <property type="term" value="P:proteasome-mediated ubiquitin-dependent protein catabolic process"/>
    <property type="evidence" value="ECO:0007669"/>
    <property type="project" value="TreeGrafter"/>
</dbReference>
<feature type="compositionally biased region" description="Basic and acidic residues" evidence="3">
    <location>
        <begin position="239"/>
        <end position="302"/>
    </location>
</feature>
<feature type="region of interest" description="Disordered" evidence="3">
    <location>
        <begin position="186"/>
        <end position="305"/>
    </location>
</feature>
<accession>A0A9P0KTA1</accession>
<dbReference type="PANTHER" id="PTHR10943:SF2">
    <property type="entry name" value="26S PROTEASOME NON-ATPASE REGULATORY SUBUNIT 1"/>
    <property type="match status" value="1"/>
</dbReference>
<feature type="compositionally biased region" description="Acidic residues" evidence="3">
    <location>
        <begin position="368"/>
        <end position="382"/>
    </location>
</feature>
<evidence type="ECO:0000259" key="4">
    <source>
        <dbReference type="Pfam" id="PF18004"/>
    </source>
</evidence>
<dbReference type="PANTHER" id="PTHR10943">
    <property type="entry name" value="26S PROTEASOME NON-ATPASE REGULATORY SUBUNIT"/>
    <property type="match status" value="1"/>
</dbReference>
<dbReference type="InterPro" id="IPR002015">
    <property type="entry name" value="Proteasome/cyclosome_rpt"/>
</dbReference>
<keyword evidence="6" id="KW-1185">Reference proteome</keyword>
<feature type="domain" description="26S proteasome regulatory subunit RPN2 C-terminal" evidence="4">
    <location>
        <begin position="165"/>
        <end position="266"/>
    </location>
</feature>
<evidence type="ECO:0000256" key="1">
    <source>
        <dbReference type="ARBA" id="ARBA00022737"/>
    </source>
</evidence>
<dbReference type="Gene3D" id="1.25.10.10">
    <property type="entry name" value="Leucine-rich Repeat Variant"/>
    <property type="match status" value="1"/>
</dbReference>
<keyword evidence="2" id="KW-0647">Proteasome</keyword>
<dbReference type="Pfam" id="PF18004">
    <property type="entry name" value="RPN2_C"/>
    <property type="match status" value="1"/>
</dbReference>
<dbReference type="OrthoDB" id="261572at2759"/>
<dbReference type="InterPro" id="IPR040623">
    <property type="entry name" value="RPN2_C"/>
</dbReference>
<dbReference type="InterPro" id="IPR011989">
    <property type="entry name" value="ARM-like"/>
</dbReference>
<dbReference type="InterPro" id="IPR016024">
    <property type="entry name" value="ARM-type_fold"/>
</dbReference>
<dbReference type="Proteomes" id="UP001152888">
    <property type="component" value="Unassembled WGS sequence"/>
</dbReference>
<comment type="caution">
    <text evidence="5">The sequence shown here is derived from an EMBL/GenBank/DDBJ whole genome shotgun (WGS) entry which is preliminary data.</text>
</comment>
<evidence type="ECO:0000313" key="6">
    <source>
        <dbReference type="Proteomes" id="UP001152888"/>
    </source>
</evidence>
<evidence type="ECO:0000313" key="5">
    <source>
        <dbReference type="EMBL" id="CAH1979877.1"/>
    </source>
</evidence>
<organism evidence="5 6">
    <name type="scientific">Acanthoscelides obtectus</name>
    <name type="common">Bean weevil</name>
    <name type="synonym">Bruchus obtectus</name>
    <dbReference type="NCBI Taxonomy" id="200917"/>
    <lineage>
        <taxon>Eukaryota</taxon>
        <taxon>Metazoa</taxon>
        <taxon>Ecdysozoa</taxon>
        <taxon>Arthropoda</taxon>
        <taxon>Hexapoda</taxon>
        <taxon>Insecta</taxon>
        <taxon>Pterygota</taxon>
        <taxon>Neoptera</taxon>
        <taxon>Endopterygota</taxon>
        <taxon>Coleoptera</taxon>
        <taxon>Polyphaga</taxon>
        <taxon>Cucujiformia</taxon>
        <taxon>Chrysomeloidea</taxon>
        <taxon>Chrysomelidae</taxon>
        <taxon>Bruchinae</taxon>
        <taxon>Bruchini</taxon>
        <taxon>Acanthoscelides</taxon>
    </lineage>
</organism>